<dbReference type="EMBL" id="VUNE01000001">
    <property type="protein sequence ID" value="MST61811.1"/>
    <property type="molecule type" value="Genomic_DNA"/>
</dbReference>
<dbReference type="InterPro" id="IPR017946">
    <property type="entry name" value="PLC-like_Pdiesterase_TIM-brl"/>
</dbReference>
<organism evidence="4 5">
    <name type="scientific">Peptostreptococcus porci</name>
    <dbReference type="NCBI Taxonomy" id="2652282"/>
    <lineage>
        <taxon>Bacteria</taxon>
        <taxon>Bacillati</taxon>
        <taxon>Bacillota</taxon>
        <taxon>Clostridia</taxon>
        <taxon>Peptostreptococcales</taxon>
        <taxon>Peptostreptococcaceae</taxon>
        <taxon>Peptostreptococcus</taxon>
    </lineage>
</organism>
<dbReference type="Gene3D" id="3.20.20.190">
    <property type="entry name" value="Phosphatidylinositol (PI) phosphodiesterase"/>
    <property type="match status" value="1"/>
</dbReference>
<dbReference type="PANTHER" id="PTHR43805:SF1">
    <property type="entry name" value="GP-PDE DOMAIN-CONTAINING PROTEIN"/>
    <property type="match status" value="1"/>
</dbReference>
<keyword evidence="5" id="KW-1185">Reference proteome</keyword>
<accession>A0A6N7X118</accession>
<evidence type="ECO:0000259" key="2">
    <source>
        <dbReference type="Pfam" id="PF03009"/>
    </source>
</evidence>
<dbReference type="RefSeq" id="WP_154537190.1">
    <property type="nucleotide sequence ID" value="NZ_JAXFFP010000006.1"/>
</dbReference>
<dbReference type="InterPro" id="IPR012854">
    <property type="entry name" value="Cu_amine_oxidase-like_N"/>
</dbReference>
<reference evidence="4 5" key="1">
    <citation type="submission" date="2019-08" db="EMBL/GenBank/DDBJ databases">
        <title>In-depth cultivation of the pig gut microbiome towards novel bacterial diversity and tailored functional studies.</title>
        <authorList>
            <person name="Wylensek D."/>
            <person name="Hitch T.C.A."/>
            <person name="Clavel T."/>
        </authorList>
    </citation>
    <scope>NUCLEOTIDE SEQUENCE [LARGE SCALE GENOMIC DNA]</scope>
    <source>
        <strain evidence="4 5">WCA-SAB-591-4A-A</strain>
    </source>
</reference>
<keyword evidence="1" id="KW-0472">Membrane</keyword>
<keyword evidence="1" id="KW-1133">Transmembrane helix</keyword>
<feature type="domain" description="GP-PDE" evidence="2">
    <location>
        <begin position="195"/>
        <end position="417"/>
    </location>
</feature>
<dbReference type="Pfam" id="PF07833">
    <property type="entry name" value="Cu_amine_oxidN1"/>
    <property type="match status" value="1"/>
</dbReference>
<dbReference type="InterPro" id="IPR030395">
    <property type="entry name" value="GP_PDE_dom"/>
</dbReference>
<dbReference type="GO" id="GO:0006629">
    <property type="term" value="P:lipid metabolic process"/>
    <property type="evidence" value="ECO:0007669"/>
    <property type="project" value="InterPro"/>
</dbReference>
<dbReference type="PANTHER" id="PTHR43805">
    <property type="entry name" value="GLYCEROPHOSPHORYL DIESTER PHOSPHODIESTERASE"/>
    <property type="match status" value="1"/>
</dbReference>
<proteinExistence type="predicted"/>
<comment type="caution">
    <text evidence="4">The sequence shown here is derived from an EMBL/GenBank/DDBJ whole genome shotgun (WGS) entry which is preliminary data.</text>
</comment>
<evidence type="ECO:0000313" key="4">
    <source>
        <dbReference type="EMBL" id="MST61811.1"/>
    </source>
</evidence>
<gene>
    <name evidence="4" type="ORF">FYJ71_02330</name>
</gene>
<dbReference type="CDD" id="cd08583">
    <property type="entry name" value="PI-PLCc_GDPD_SF_unchar1"/>
    <property type="match status" value="1"/>
</dbReference>
<protein>
    <submittedName>
        <fullName evidence="4">Copper amine oxidase</fullName>
    </submittedName>
</protein>
<name>A0A6N7X118_9FIRM</name>
<evidence type="ECO:0000313" key="5">
    <source>
        <dbReference type="Proteomes" id="UP000440713"/>
    </source>
</evidence>
<evidence type="ECO:0000259" key="3">
    <source>
        <dbReference type="Pfam" id="PF07833"/>
    </source>
</evidence>
<evidence type="ECO:0000256" key="1">
    <source>
        <dbReference type="SAM" id="Phobius"/>
    </source>
</evidence>
<dbReference type="Pfam" id="PF03009">
    <property type="entry name" value="GDPD"/>
    <property type="match status" value="1"/>
</dbReference>
<dbReference type="SUPFAM" id="SSF51695">
    <property type="entry name" value="PLC-like phosphodiesterases"/>
    <property type="match status" value="1"/>
</dbReference>
<keyword evidence="1" id="KW-0812">Transmembrane</keyword>
<feature type="domain" description="Copper amine oxidase-like N-terminal" evidence="3">
    <location>
        <begin position="59"/>
        <end position="160"/>
    </location>
</feature>
<feature type="transmembrane region" description="Helical" evidence="1">
    <location>
        <begin position="13"/>
        <end position="35"/>
    </location>
</feature>
<dbReference type="AlphaFoldDB" id="A0A6N7X118"/>
<dbReference type="GO" id="GO:0008081">
    <property type="term" value="F:phosphoric diester hydrolase activity"/>
    <property type="evidence" value="ECO:0007669"/>
    <property type="project" value="InterPro"/>
</dbReference>
<dbReference type="Proteomes" id="UP000440713">
    <property type="component" value="Unassembled WGS sequence"/>
</dbReference>
<sequence>MERKFDEDQIKEIVKQTLILFVSLMLIIGFFKLFYSYSSQRKMISEFENTNIREKLITNNKVANMGKPYKIKDGIVYMPLLELCKNFNTDATYKFTPNGGIELKYRKSTYLLQRGSNEVRFLGNDNILKMDGVVVFMENTVYVPLDFIYKVLDVNVVQSSDGTVYMDNYPKKFNYSWVKENRYIAHAMGGIDGNTYTNSKEAMEKSYERGLRVLETDISLSSDDKLVLIHSFEKEGLEQLGLPVSWSVKPPTEKEFLERKILGKYTPMKFSDVVAFMKKHKDVYIVIDLKNNDIKDVEKCYKKIVEIAKKEDQSVLKRIIPQIYYEQMYRPLMNIYDFKSIIFTTYRIEELEVNKIVDFSYEHGIKIVAVNKFKFSKDLTDKLVDRGIGLYMFTYNDESVVNSLRNLYVSGFYTDFLPKDKINRDSDGKVIVNEKKNNTN</sequence>